<protein>
    <submittedName>
        <fullName evidence="2">Uncharacterized protein</fullName>
    </submittedName>
</protein>
<proteinExistence type="predicted"/>
<feature type="signal peptide" evidence="1">
    <location>
        <begin position="1"/>
        <end position="15"/>
    </location>
</feature>
<keyword evidence="1" id="KW-0732">Signal</keyword>
<evidence type="ECO:0000313" key="2">
    <source>
        <dbReference type="EMBL" id="KAJ8948451.1"/>
    </source>
</evidence>
<evidence type="ECO:0000256" key="1">
    <source>
        <dbReference type="SAM" id="SignalP"/>
    </source>
</evidence>
<keyword evidence="3" id="KW-1185">Reference proteome</keyword>
<dbReference type="AlphaFoldDB" id="A0AAV8YCC9"/>
<dbReference type="EMBL" id="JAPWTK010000136">
    <property type="protein sequence ID" value="KAJ8948451.1"/>
    <property type="molecule type" value="Genomic_DNA"/>
</dbReference>
<sequence>MAIIAVFVTVAVASAAPSGHLLDAHIVNPHALSPIGPSGIVTGHGASGPSGVVTGAGAVGPSGIVTGHGPVGPTGPAGHGTLLAAPALALAAHGLPLAAPALAHGNLGLAAPSLAYGHLGLAGHGLALGHGLGLAHGVHGQSNTELPFWILEAWEGGLQKIAALRPHWAPCASSLEVQPT</sequence>
<dbReference type="Proteomes" id="UP001162162">
    <property type="component" value="Unassembled WGS sequence"/>
</dbReference>
<feature type="chain" id="PRO_5043507878" evidence="1">
    <location>
        <begin position="16"/>
        <end position="180"/>
    </location>
</feature>
<name>A0AAV8YCC9_9CUCU</name>
<reference evidence="2" key="1">
    <citation type="journal article" date="2023" name="Insect Mol. Biol.">
        <title>Genome sequencing provides insights into the evolution of gene families encoding plant cell wall-degrading enzymes in longhorned beetles.</title>
        <authorList>
            <person name="Shin N.R."/>
            <person name="Okamura Y."/>
            <person name="Kirsch R."/>
            <person name="Pauchet Y."/>
        </authorList>
    </citation>
    <scope>NUCLEOTIDE SEQUENCE</scope>
    <source>
        <strain evidence="2">AMC_N1</strain>
    </source>
</reference>
<evidence type="ECO:0000313" key="3">
    <source>
        <dbReference type="Proteomes" id="UP001162162"/>
    </source>
</evidence>
<organism evidence="2 3">
    <name type="scientific">Aromia moschata</name>
    <dbReference type="NCBI Taxonomy" id="1265417"/>
    <lineage>
        <taxon>Eukaryota</taxon>
        <taxon>Metazoa</taxon>
        <taxon>Ecdysozoa</taxon>
        <taxon>Arthropoda</taxon>
        <taxon>Hexapoda</taxon>
        <taxon>Insecta</taxon>
        <taxon>Pterygota</taxon>
        <taxon>Neoptera</taxon>
        <taxon>Endopterygota</taxon>
        <taxon>Coleoptera</taxon>
        <taxon>Polyphaga</taxon>
        <taxon>Cucujiformia</taxon>
        <taxon>Chrysomeloidea</taxon>
        <taxon>Cerambycidae</taxon>
        <taxon>Cerambycinae</taxon>
        <taxon>Callichromatini</taxon>
        <taxon>Aromia</taxon>
    </lineage>
</organism>
<gene>
    <name evidence="2" type="ORF">NQ318_007974</name>
</gene>
<accession>A0AAV8YCC9</accession>
<comment type="caution">
    <text evidence="2">The sequence shown here is derived from an EMBL/GenBank/DDBJ whole genome shotgun (WGS) entry which is preliminary data.</text>
</comment>